<dbReference type="Gene3D" id="1.10.760.10">
    <property type="entry name" value="Cytochrome c-like domain"/>
    <property type="match status" value="1"/>
</dbReference>
<dbReference type="GeneID" id="93090317"/>
<proteinExistence type="predicted"/>
<dbReference type="OrthoDB" id="5328547at2"/>
<accession>A0A381DLT8</accession>
<dbReference type="Proteomes" id="UP000254920">
    <property type="component" value="Unassembled WGS sequence"/>
</dbReference>
<organism evidence="1 2">
    <name type="scientific">Campylobacter sputorum subsp. sputorum</name>
    <dbReference type="NCBI Taxonomy" id="32024"/>
    <lineage>
        <taxon>Bacteria</taxon>
        <taxon>Pseudomonadati</taxon>
        <taxon>Campylobacterota</taxon>
        <taxon>Epsilonproteobacteria</taxon>
        <taxon>Campylobacterales</taxon>
        <taxon>Campylobacteraceae</taxon>
        <taxon>Campylobacter</taxon>
    </lineage>
</organism>
<dbReference type="AlphaFoldDB" id="A0A381DLT8"/>
<dbReference type="STRING" id="32024.GCA_000788295_00788"/>
<protein>
    <submittedName>
        <fullName evidence="1">Uncharacterized protein</fullName>
    </submittedName>
</protein>
<sequence length="127" mass="14716">MKFIVFLSIFVSNLFCADFITKDEYAKMLYQNPRGISCAKCHGKDAKGSVIARYKDIKTKKIDGEIFKEEVSKTLEAPDITNLDFERFKNAVVDSKGVMPTYFLTIDEIKSLYYYVNKNQQKEKNDK</sequence>
<gene>
    <name evidence="1" type="ORF">NCTC12475_01677</name>
</gene>
<dbReference type="EMBL" id="UFVD01000001">
    <property type="protein sequence ID" value="SUX11451.1"/>
    <property type="molecule type" value="Genomic_DNA"/>
</dbReference>
<dbReference type="GO" id="GO:0020037">
    <property type="term" value="F:heme binding"/>
    <property type="evidence" value="ECO:0007669"/>
    <property type="project" value="InterPro"/>
</dbReference>
<dbReference type="SUPFAM" id="SSF46626">
    <property type="entry name" value="Cytochrome c"/>
    <property type="match status" value="1"/>
</dbReference>
<dbReference type="GO" id="GO:0009055">
    <property type="term" value="F:electron transfer activity"/>
    <property type="evidence" value="ECO:0007669"/>
    <property type="project" value="InterPro"/>
</dbReference>
<keyword evidence="2" id="KW-1185">Reference proteome</keyword>
<name>A0A381DLT8_9BACT</name>
<evidence type="ECO:0000313" key="1">
    <source>
        <dbReference type="EMBL" id="SUX11451.1"/>
    </source>
</evidence>
<dbReference type="InterPro" id="IPR036909">
    <property type="entry name" value="Cyt_c-like_dom_sf"/>
</dbReference>
<reference evidence="1 2" key="1">
    <citation type="submission" date="2018-06" db="EMBL/GenBank/DDBJ databases">
        <authorList>
            <consortium name="Pathogen Informatics"/>
            <person name="Doyle S."/>
        </authorList>
    </citation>
    <scope>NUCLEOTIDE SEQUENCE [LARGE SCALE GENOMIC DNA]</scope>
    <source>
        <strain evidence="1 2">NCTC12475</strain>
    </source>
</reference>
<dbReference type="RefSeq" id="WP_033916433.1">
    <property type="nucleotide sequence ID" value="NZ_CP043427.1"/>
</dbReference>
<evidence type="ECO:0000313" key="2">
    <source>
        <dbReference type="Proteomes" id="UP000254920"/>
    </source>
</evidence>